<protein>
    <recommendedName>
        <fullName evidence="4 7">S-formylglutathione hydrolase</fullName>
        <ecNumber evidence="3 7">3.1.2.12</ecNumber>
    </recommendedName>
</protein>
<dbReference type="InterPro" id="IPR029058">
    <property type="entry name" value="AB_hydrolase_fold"/>
</dbReference>
<keyword evidence="9" id="KW-1185">Reference proteome</keyword>
<sequence>MELELVSSEKCFNGFQKIYKHCSKVTKCSMKFSIYIPQQTYSGEKFNAIFFLSGVMCNEQNFIFKTGFQRYASRERIIFIGPDTSPRNVDLPGDRDSWVFGRSAGWYLDSTCEPWRKNYRMYSYITQELPEIIRQVFPTTGKFGICGHSMGGNGAIVCSLRNPLLFQTLSVLAPSCNPISWGQEIIFKPYLGSENKESWNQYDAAEVVKTYKGPHKKIFVDCGSDDEYLQLLLPDKLVETVGLNENLEIQLNMREGYNHSYFFVATFIEDHIKYHSAALGNQ</sequence>
<accession>A0ABP1PK98</accession>
<dbReference type="InterPro" id="IPR000801">
    <property type="entry name" value="Esterase-like"/>
</dbReference>
<organism evidence="8 9">
    <name type="scientific">Orchesella dallaii</name>
    <dbReference type="NCBI Taxonomy" id="48710"/>
    <lineage>
        <taxon>Eukaryota</taxon>
        <taxon>Metazoa</taxon>
        <taxon>Ecdysozoa</taxon>
        <taxon>Arthropoda</taxon>
        <taxon>Hexapoda</taxon>
        <taxon>Collembola</taxon>
        <taxon>Entomobryomorpha</taxon>
        <taxon>Entomobryoidea</taxon>
        <taxon>Orchesellidae</taxon>
        <taxon>Orchesellinae</taxon>
        <taxon>Orchesella</taxon>
    </lineage>
</organism>
<dbReference type="Gene3D" id="3.40.50.1820">
    <property type="entry name" value="alpha/beta hydrolase"/>
    <property type="match status" value="1"/>
</dbReference>
<keyword evidence="7" id="KW-0963">Cytoplasm</keyword>
<comment type="function">
    <text evidence="1 7">Serine hydrolase involved in the detoxification of formaldehyde.</text>
</comment>
<evidence type="ECO:0000256" key="5">
    <source>
        <dbReference type="ARBA" id="ARBA00022487"/>
    </source>
</evidence>
<keyword evidence="5 7" id="KW-0719">Serine esterase</keyword>
<dbReference type="NCBIfam" id="TIGR02821">
    <property type="entry name" value="fghA_ester_D"/>
    <property type="match status" value="1"/>
</dbReference>
<dbReference type="Pfam" id="PF00756">
    <property type="entry name" value="Esterase"/>
    <property type="match status" value="1"/>
</dbReference>
<evidence type="ECO:0000256" key="4">
    <source>
        <dbReference type="ARBA" id="ARBA00016774"/>
    </source>
</evidence>
<evidence type="ECO:0000256" key="1">
    <source>
        <dbReference type="ARBA" id="ARBA00002608"/>
    </source>
</evidence>
<dbReference type="PANTHER" id="PTHR10061">
    <property type="entry name" value="S-FORMYLGLUTATHIONE HYDROLASE"/>
    <property type="match status" value="1"/>
</dbReference>
<reference evidence="8 9" key="1">
    <citation type="submission" date="2024-08" db="EMBL/GenBank/DDBJ databases">
        <authorList>
            <person name="Cucini C."/>
            <person name="Frati F."/>
        </authorList>
    </citation>
    <scope>NUCLEOTIDE SEQUENCE [LARGE SCALE GENOMIC DNA]</scope>
</reference>
<comment type="catalytic activity">
    <reaction evidence="7">
        <text>S-formylglutathione + H2O = formate + glutathione + H(+)</text>
        <dbReference type="Rhea" id="RHEA:14961"/>
        <dbReference type="ChEBI" id="CHEBI:15377"/>
        <dbReference type="ChEBI" id="CHEBI:15378"/>
        <dbReference type="ChEBI" id="CHEBI:15740"/>
        <dbReference type="ChEBI" id="CHEBI:57688"/>
        <dbReference type="ChEBI" id="CHEBI:57925"/>
        <dbReference type="EC" id="3.1.2.12"/>
    </reaction>
</comment>
<evidence type="ECO:0000256" key="7">
    <source>
        <dbReference type="RuleBase" id="RU363068"/>
    </source>
</evidence>
<dbReference type="PANTHER" id="PTHR10061:SF0">
    <property type="entry name" value="S-FORMYLGLUTATHIONE HYDROLASE"/>
    <property type="match status" value="1"/>
</dbReference>
<keyword evidence="6 7" id="KW-0378">Hydrolase</keyword>
<dbReference type="EMBL" id="CAXLJM020000004">
    <property type="protein sequence ID" value="CAL8069848.1"/>
    <property type="molecule type" value="Genomic_DNA"/>
</dbReference>
<dbReference type="SUPFAM" id="SSF53474">
    <property type="entry name" value="alpha/beta-Hydrolases"/>
    <property type="match status" value="1"/>
</dbReference>
<evidence type="ECO:0000313" key="9">
    <source>
        <dbReference type="Proteomes" id="UP001642540"/>
    </source>
</evidence>
<gene>
    <name evidence="8" type="ORF">ODALV1_LOCUS960</name>
</gene>
<proteinExistence type="inferred from homology"/>
<evidence type="ECO:0000313" key="8">
    <source>
        <dbReference type="EMBL" id="CAL8069848.1"/>
    </source>
</evidence>
<name>A0ABP1PK98_9HEXA</name>
<comment type="similarity">
    <text evidence="2 7">Belongs to the esterase D family.</text>
</comment>
<dbReference type="EC" id="3.1.2.12" evidence="3 7"/>
<evidence type="ECO:0000256" key="3">
    <source>
        <dbReference type="ARBA" id="ARBA00012479"/>
    </source>
</evidence>
<evidence type="ECO:0000256" key="2">
    <source>
        <dbReference type="ARBA" id="ARBA00005622"/>
    </source>
</evidence>
<comment type="subcellular location">
    <subcellularLocation>
        <location evidence="7">Cytoplasm</location>
    </subcellularLocation>
</comment>
<comment type="caution">
    <text evidence="8">The sequence shown here is derived from an EMBL/GenBank/DDBJ whole genome shotgun (WGS) entry which is preliminary data.</text>
</comment>
<evidence type="ECO:0000256" key="6">
    <source>
        <dbReference type="ARBA" id="ARBA00022801"/>
    </source>
</evidence>
<dbReference type="InterPro" id="IPR014186">
    <property type="entry name" value="S-formylglutathione_hydrol"/>
</dbReference>
<dbReference type="Proteomes" id="UP001642540">
    <property type="component" value="Unassembled WGS sequence"/>
</dbReference>